<gene>
    <name evidence="2" type="ORF">ACFPOF_31570</name>
</gene>
<dbReference type="SUPFAM" id="SSF53901">
    <property type="entry name" value="Thiolase-like"/>
    <property type="match status" value="1"/>
</dbReference>
<dbReference type="Proteomes" id="UP001596113">
    <property type="component" value="Unassembled WGS sequence"/>
</dbReference>
<dbReference type="Gene3D" id="3.40.47.10">
    <property type="match status" value="1"/>
</dbReference>
<evidence type="ECO:0000313" key="2">
    <source>
        <dbReference type="EMBL" id="MFC5407292.1"/>
    </source>
</evidence>
<comment type="caution">
    <text evidence="2">The sequence shown here is derived from an EMBL/GenBank/DDBJ whole genome shotgun (WGS) entry which is preliminary data.</text>
</comment>
<accession>A0ABW0I5A6</accession>
<feature type="domain" description="Beta-ketoacyl synthase-like N-terminal" evidence="1">
    <location>
        <begin position="59"/>
        <end position="178"/>
    </location>
</feature>
<evidence type="ECO:0000313" key="3">
    <source>
        <dbReference type="Proteomes" id="UP001596113"/>
    </source>
</evidence>
<protein>
    <submittedName>
        <fullName evidence="2">Beta-ketoacyl synthase N-terminal-like domain-containing protein</fullName>
    </submittedName>
</protein>
<reference evidence="3" key="1">
    <citation type="journal article" date="2019" name="Int. J. Syst. Evol. Microbiol.">
        <title>The Global Catalogue of Microorganisms (GCM) 10K type strain sequencing project: providing services to taxonomists for standard genome sequencing and annotation.</title>
        <authorList>
            <consortium name="The Broad Institute Genomics Platform"/>
            <consortium name="The Broad Institute Genome Sequencing Center for Infectious Disease"/>
            <person name="Wu L."/>
            <person name="Ma J."/>
        </authorList>
    </citation>
    <scope>NUCLEOTIDE SEQUENCE [LARGE SCALE GENOMIC DNA]</scope>
    <source>
        <strain evidence="3">CGMCC 1.18575</strain>
    </source>
</reference>
<dbReference type="InterPro" id="IPR016039">
    <property type="entry name" value="Thiolase-like"/>
</dbReference>
<dbReference type="InterPro" id="IPR014030">
    <property type="entry name" value="Ketoacyl_synth_N"/>
</dbReference>
<organism evidence="2 3">
    <name type="scientific">Cohnella soli</name>
    <dbReference type="NCBI Taxonomy" id="425005"/>
    <lineage>
        <taxon>Bacteria</taxon>
        <taxon>Bacillati</taxon>
        <taxon>Bacillota</taxon>
        <taxon>Bacilli</taxon>
        <taxon>Bacillales</taxon>
        <taxon>Paenibacillaceae</taxon>
        <taxon>Cohnella</taxon>
    </lineage>
</organism>
<dbReference type="EMBL" id="JBHSMI010000067">
    <property type="protein sequence ID" value="MFC5407292.1"/>
    <property type="molecule type" value="Genomic_DNA"/>
</dbReference>
<dbReference type="Pfam" id="PF00109">
    <property type="entry name" value="ketoacyl-synt"/>
    <property type="match status" value="1"/>
</dbReference>
<keyword evidence="3" id="KW-1185">Reference proteome</keyword>
<name>A0ABW0I5A6_9BACL</name>
<evidence type="ECO:0000259" key="1">
    <source>
        <dbReference type="Pfam" id="PF00109"/>
    </source>
</evidence>
<dbReference type="RefSeq" id="WP_378139827.1">
    <property type="nucleotide sequence ID" value="NZ_JBHSMI010000067.1"/>
</dbReference>
<proteinExistence type="predicted"/>
<sequence length="287" mass="31070">MKSILLTGVGVVSPAGVGTAFLPKPEGLNDWGDLKLPDLNPDDYGWRGLHRQSRIGKYCSLAIGEAFRSADWAMPIENSELSDKTGLIISTSHSNLDPIIALYEDAQSYGVNHVNPGIFPDTVLNAIGGHASIYFRITGPNATLSNGRMSGPMGLLYAYDLLTSGQADYVMCCAIEVHPPSRLRSVADVSSGPESVVALLFQRDDVLLPPVVPERAVRVTLQGPHAYMSDESLLIKPSNCFLALASLYHARMEPRRPSVIQPFVTRQANGYYMFSLDPVDSIGEGHG</sequence>